<sequence>MLSVILCFLGASAMAMVFLILFIFLRGSYYDKFKQEGVRTKAEIINIQQVASSGSGSPVCIFTLSFSTTSHEKINTTVKQTVSLLPLMQMERVKKTYIYYLPNRPDKVLIDSTTEE</sequence>
<keyword evidence="1" id="KW-0812">Transmembrane</keyword>
<dbReference type="AlphaFoldDB" id="A0A6M8UDR1"/>
<keyword evidence="1" id="KW-0472">Membrane</keyword>
<dbReference type="EMBL" id="CP054212">
    <property type="protein sequence ID" value="QKJ85810.1"/>
    <property type="molecule type" value="Genomic_DNA"/>
</dbReference>
<keyword evidence="3" id="KW-1185">Reference proteome</keyword>
<dbReference type="RefSeq" id="WP_173632871.1">
    <property type="nucleotide sequence ID" value="NZ_CP054212.1"/>
</dbReference>
<accession>A0A6M8UDR1</accession>
<dbReference type="Proteomes" id="UP000505325">
    <property type="component" value="Chromosome"/>
</dbReference>
<dbReference type="KEGG" id="pmak:PMPD1_0839"/>
<proteinExistence type="predicted"/>
<keyword evidence="1" id="KW-1133">Transmembrane helix</keyword>
<feature type="transmembrane region" description="Helical" evidence="1">
    <location>
        <begin position="6"/>
        <end position="25"/>
    </location>
</feature>
<evidence type="ECO:0000256" key="1">
    <source>
        <dbReference type="SAM" id="Phobius"/>
    </source>
</evidence>
<organism evidence="2 3">
    <name type="scientific">Paramixta manurensis</name>
    <dbReference type="NCBI Taxonomy" id="2740817"/>
    <lineage>
        <taxon>Bacteria</taxon>
        <taxon>Pseudomonadati</taxon>
        <taxon>Pseudomonadota</taxon>
        <taxon>Gammaproteobacteria</taxon>
        <taxon>Enterobacterales</taxon>
        <taxon>Erwiniaceae</taxon>
        <taxon>Paramixta</taxon>
    </lineage>
</organism>
<gene>
    <name evidence="2" type="ORF">PMPD1_0839</name>
</gene>
<reference evidence="2 3" key="1">
    <citation type="submission" date="2020-06" db="EMBL/GenBank/DDBJ databases">
        <title>Genome sequence of Paramixta manurensis strain PD-1.</title>
        <authorList>
            <person name="Lee C.W."/>
            <person name="Kim J."/>
        </authorList>
    </citation>
    <scope>NUCLEOTIDE SEQUENCE [LARGE SCALE GENOMIC DNA]</scope>
    <source>
        <strain evidence="2 3">PD-1</strain>
    </source>
</reference>
<evidence type="ECO:0000313" key="3">
    <source>
        <dbReference type="Proteomes" id="UP000505325"/>
    </source>
</evidence>
<name>A0A6M8UDR1_9GAMM</name>
<protein>
    <recommendedName>
        <fullName evidence="4">DUF3592 domain-containing protein</fullName>
    </recommendedName>
</protein>
<evidence type="ECO:0000313" key="2">
    <source>
        <dbReference type="EMBL" id="QKJ85810.1"/>
    </source>
</evidence>
<evidence type="ECO:0008006" key="4">
    <source>
        <dbReference type="Google" id="ProtNLM"/>
    </source>
</evidence>